<feature type="non-terminal residue" evidence="1">
    <location>
        <position position="1"/>
    </location>
</feature>
<protein>
    <submittedName>
        <fullName evidence="1">Uncharacterized protein</fullName>
    </submittedName>
</protein>
<evidence type="ECO:0000313" key="1">
    <source>
        <dbReference type="EMBL" id="KDQ05464.1"/>
    </source>
</evidence>
<sequence length="88" mass="9907">NYLKWCKKNNFTPQLPAMKKREAAASESIQQPITDFAVKVDKPVPYSDSAFRAAAIEWLTSTDQLLDVFKHPCFKTMINLASCAKAEV</sequence>
<accession>A0A067LR55</accession>
<organism evidence="1 2">
    <name type="scientific">Botryobasidium botryosum (strain FD-172 SS1)</name>
    <dbReference type="NCBI Taxonomy" id="930990"/>
    <lineage>
        <taxon>Eukaryota</taxon>
        <taxon>Fungi</taxon>
        <taxon>Dikarya</taxon>
        <taxon>Basidiomycota</taxon>
        <taxon>Agaricomycotina</taxon>
        <taxon>Agaricomycetes</taxon>
        <taxon>Cantharellales</taxon>
        <taxon>Botryobasidiaceae</taxon>
        <taxon>Botryobasidium</taxon>
    </lineage>
</organism>
<reference evidence="2" key="1">
    <citation type="journal article" date="2014" name="Proc. Natl. Acad. Sci. U.S.A.">
        <title>Extensive sampling of basidiomycete genomes demonstrates inadequacy of the white-rot/brown-rot paradigm for wood decay fungi.</title>
        <authorList>
            <person name="Riley R."/>
            <person name="Salamov A.A."/>
            <person name="Brown D.W."/>
            <person name="Nagy L.G."/>
            <person name="Floudas D."/>
            <person name="Held B.W."/>
            <person name="Levasseur A."/>
            <person name="Lombard V."/>
            <person name="Morin E."/>
            <person name="Otillar R."/>
            <person name="Lindquist E.A."/>
            <person name="Sun H."/>
            <person name="LaButti K.M."/>
            <person name="Schmutz J."/>
            <person name="Jabbour D."/>
            <person name="Luo H."/>
            <person name="Baker S.E."/>
            <person name="Pisabarro A.G."/>
            <person name="Walton J.D."/>
            <person name="Blanchette R.A."/>
            <person name="Henrissat B."/>
            <person name="Martin F."/>
            <person name="Cullen D."/>
            <person name="Hibbett D.S."/>
            <person name="Grigoriev I.V."/>
        </authorList>
    </citation>
    <scope>NUCLEOTIDE SEQUENCE [LARGE SCALE GENOMIC DNA]</scope>
    <source>
        <strain evidence="2">FD-172 SS1</strain>
    </source>
</reference>
<evidence type="ECO:0000313" key="2">
    <source>
        <dbReference type="Proteomes" id="UP000027195"/>
    </source>
</evidence>
<dbReference type="AlphaFoldDB" id="A0A067LR55"/>
<gene>
    <name evidence="1" type="ORF">BOTBODRAFT_97176</name>
</gene>
<proteinExistence type="predicted"/>
<dbReference type="HOGENOM" id="CLU_161754_0_0_1"/>
<dbReference type="EMBL" id="KL198344">
    <property type="protein sequence ID" value="KDQ05464.1"/>
    <property type="molecule type" value="Genomic_DNA"/>
</dbReference>
<name>A0A067LR55_BOTB1</name>
<dbReference type="Proteomes" id="UP000027195">
    <property type="component" value="Unassembled WGS sequence"/>
</dbReference>
<dbReference type="OrthoDB" id="3256444at2759"/>
<dbReference type="InParanoid" id="A0A067LR55"/>
<feature type="non-terminal residue" evidence="1">
    <location>
        <position position="88"/>
    </location>
</feature>
<keyword evidence="2" id="KW-1185">Reference proteome</keyword>